<dbReference type="Gene3D" id="3.40.1110.10">
    <property type="entry name" value="Calcium-transporting ATPase, cytoplasmic domain N"/>
    <property type="match status" value="1"/>
</dbReference>
<evidence type="ECO:0000313" key="14">
    <source>
        <dbReference type="Proteomes" id="UP000663499"/>
    </source>
</evidence>
<dbReference type="InterPro" id="IPR008250">
    <property type="entry name" value="ATPase_P-typ_transduc_dom_A_sf"/>
</dbReference>
<evidence type="ECO:0000256" key="10">
    <source>
        <dbReference type="ARBA" id="ARBA00049338"/>
    </source>
</evidence>
<evidence type="ECO:0000256" key="1">
    <source>
        <dbReference type="ARBA" id="ARBA00004141"/>
    </source>
</evidence>
<dbReference type="Gene3D" id="3.30.70.100">
    <property type="match status" value="1"/>
</dbReference>
<dbReference type="InterPro" id="IPR006121">
    <property type="entry name" value="HMA_dom"/>
</dbReference>
<dbReference type="SUPFAM" id="SSF55008">
    <property type="entry name" value="HMA, heavy metal-associated domain"/>
    <property type="match status" value="1"/>
</dbReference>
<feature type="transmembrane region" description="Helical" evidence="11">
    <location>
        <begin position="134"/>
        <end position="155"/>
    </location>
</feature>
<feature type="transmembrane region" description="Helical" evidence="11">
    <location>
        <begin position="694"/>
        <end position="716"/>
    </location>
</feature>
<evidence type="ECO:0000256" key="3">
    <source>
        <dbReference type="ARBA" id="ARBA00022539"/>
    </source>
</evidence>
<evidence type="ECO:0000259" key="12">
    <source>
        <dbReference type="PROSITE" id="PS50846"/>
    </source>
</evidence>
<feature type="domain" description="HMA" evidence="12">
    <location>
        <begin position="1"/>
        <end position="69"/>
    </location>
</feature>
<keyword evidence="3" id="KW-0104">Cadmium</keyword>
<feature type="transmembrane region" description="Helical" evidence="11">
    <location>
        <begin position="668"/>
        <end position="688"/>
    </location>
</feature>
<dbReference type="NCBIfam" id="TIGR01512">
    <property type="entry name" value="ATPase-IB2_Cd"/>
    <property type="match status" value="1"/>
</dbReference>
<dbReference type="InterPro" id="IPR023299">
    <property type="entry name" value="ATPase_P-typ_cyto_dom_N"/>
</dbReference>
<dbReference type="Pfam" id="PF00702">
    <property type="entry name" value="Hydrolase"/>
    <property type="match status" value="1"/>
</dbReference>
<comment type="similarity">
    <text evidence="2 11">Belongs to the cation transport ATPase (P-type) (TC 3.A.3) family. Type IB subfamily.</text>
</comment>
<dbReference type="Pfam" id="PF00122">
    <property type="entry name" value="E1-E2_ATPase"/>
    <property type="match status" value="1"/>
</dbReference>
<dbReference type="AlphaFoldDB" id="A0A974XCZ2"/>
<dbReference type="RefSeq" id="WP_207298871.1">
    <property type="nucleotide sequence ID" value="NZ_CP071444.1"/>
</dbReference>
<dbReference type="GO" id="GO:0008551">
    <property type="term" value="F:P-type cadmium transporter activity"/>
    <property type="evidence" value="ECO:0007669"/>
    <property type="project" value="UniProtKB-EC"/>
</dbReference>
<dbReference type="InterPro" id="IPR036163">
    <property type="entry name" value="HMA_dom_sf"/>
</dbReference>
<keyword evidence="4 11" id="KW-0812">Transmembrane</keyword>
<organism evidence="13 14">
    <name type="scientific">Alkalibacter rhizosphaerae</name>
    <dbReference type="NCBI Taxonomy" id="2815577"/>
    <lineage>
        <taxon>Bacteria</taxon>
        <taxon>Bacillati</taxon>
        <taxon>Bacillota</taxon>
        <taxon>Clostridia</taxon>
        <taxon>Eubacteriales</taxon>
        <taxon>Eubacteriaceae</taxon>
        <taxon>Alkalibacter</taxon>
    </lineage>
</organism>
<sequence length="724" mass="79226">MLEFILDGLNCTSCAAKIEDHANRMDSVKSATVHFVNSSLLVEARESVDQQVLVQQIKDLVKRYEPDVTVWLKGEEPEGYQAGEIQCVGCEDENRPPEGREKKSLVSYLLSQHRLWAGIAAYALAIAFDQRMEYSLVLYLVAYFLIGYHVIYTAIRNIFRGEVFDENFLMVIATIGAFFLRENIEAVAVMLFYQVGEVFQDYAVDSSRKSIKDLVDLKASFANKLLDGDWVQVKPEALATGDRILVKPGEKVPVDGVIRSGRSLLDTAALTGESVPRELSVDDPVLGGYINTNASLQVEVTSTYEDSAVAKILHLIENASGKKSNTEKFITRFARYYTPAVVFMAAALSVIPPLVTGDPFSQWLQRGLIFLVISCPCALVISIPLGYFGGIGAASRAGILIKGSQYLEALKNMDTVVFDKTGTLTKGVFRVVKVTAAEGVDEEEVLRYGSIGESQSNHPIASSIRNKYPLEVLTQEIRSHEEIGGKGVRVQYRDQEILAGNRKLMEDHELEILTADDIGTVVHVAVDGRYLGYILIADEIKDSAAGLMDALKNLGVKRTILLTGDHENIARHVADQLHMDEYRSELLPQDKVAVFETLKEEKKDKKTIGFVGDGINDAPVLAMADIGISMGSLGSDAAVEASDIVIMQDDPAKIADGIRIAKYTNKIVVQNIVFALGVKALVMGLGALGQANMWAAVFADVGVALIAVLNVSRIFYTSKKANKA</sequence>
<dbReference type="Pfam" id="PF00403">
    <property type="entry name" value="HMA"/>
    <property type="match status" value="1"/>
</dbReference>
<dbReference type="PROSITE" id="PS00154">
    <property type="entry name" value="ATPASE_E1_E2"/>
    <property type="match status" value="1"/>
</dbReference>
<reference evidence="13" key="1">
    <citation type="submission" date="2021-03" db="EMBL/GenBank/DDBJ databases">
        <title>Alkalibacter marinus sp. nov., isolated from tidal flat sediment.</title>
        <authorList>
            <person name="Namirimu T."/>
            <person name="Yang J.-A."/>
            <person name="Yang S.-H."/>
            <person name="Kim Y.-J."/>
            <person name="Kwon K.K."/>
        </authorList>
    </citation>
    <scope>NUCLEOTIDE SEQUENCE</scope>
    <source>
        <strain evidence="13">ES005</strain>
    </source>
</reference>
<evidence type="ECO:0000256" key="8">
    <source>
        <dbReference type="ARBA" id="ARBA00023136"/>
    </source>
</evidence>
<dbReference type="InterPro" id="IPR036412">
    <property type="entry name" value="HAD-like_sf"/>
</dbReference>
<dbReference type="InterPro" id="IPR001757">
    <property type="entry name" value="P_typ_ATPase"/>
</dbReference>
<dbReference type="SUPFAM" id="SSF81665">
    <property type="entry name" value="Calcium ATPase, transmembrane domain M"/>
    <property type="match status" value="1"/>
</dbReference>
<dbReference type="GO" id="GO:0046872">
    <property type="term" value="F:metal ion binding"/>
    <property type="evidence" value="ECO:0007669"/>
    <property type="project" value="UniProtKB-KW"/>
</dbReference>
<keyword evidence="5 11" id="KW-0547">Nucleotide-binding</keyword>
<proteinExistence type="inferred from homology"/>
<comment type="catalytic activity">
    <reaction evidence="10">
        <text>Cd(2+)(in) + ATP + H2O = Cd(2+)(out) + ADP + phosphate + H(+)</text>
        <dbReference type="Rhea" id="RHEA:12132"/>
        <dbReference type="ChEBI" id="CHEBI:15377"/>
        <dbReference type="ChEBI" id="CHEBI:15378"/>
        <dbReference type="ChEBI" id="CHEBI:30616"/>
        <dbReference type="ChEBI" id="CHEBI:43474"/>
        <dbReference type="ChEBI" id="CHEBI:48775"/>
        <dbReference type="ChEBI" id="CHEBI:456216"/>
        <dbReference type="EC" id="7.2.2.21"/>
    </reaction>
</comment>
<dbReference type="Gene3D" id="2.70.150.10">
    <property type="entry name" value="Calcium-transporting ATPase, cytoplasmic transduction domain A"/>
    <property type="match status" value="1"/>
</dbReference>
<dbReference type="PANTHER" id="PTHR48085:SF5">
    <property type="entry name" value="CADMIUM_ZINC-TRANSPORTING ATPASE HMA4-RELATED"/>
    <property type="match status" value="1"/>
</dbReference>
<dbReference type="Gene3D" id="3.40.50.1000">
    <property type="entry name" value="HAD superfamily/HAD-like"/>
    <property type="match status" value="1"/>
</dbReference>
<dbReference type="InterPro" id="IPR027256">
    <property type="entry name" value="P-typ_ATPase_IB"/>
</dbReference>
<dbReference type="SUPFAM" id="SSF81653">
    <property type="entry name" value="Calcium ATPase, transduction domain A"/>
    <property type="match status" value="1"/>
</dbReference>
<keyword evidence="8 11" id="KW-0472">Membrane</keyword>
<feature type="transmembrane region" description="Helical" evidence="11">
    <location>
        <begin position="336"/>
        <end position="355"/>
    </location>
</feature>
<dbReference type="CDD" id="cd07548">
    <property type="entry name" value="P-type_ATPase-Cd_Zn_Co_like"/>
    <property type="match status" value="1"/>
</dbReference>
<dbReference type="InterPro" id="IPR059000">
    <property type="entry name" value="ATPase_P-type_domA"/>
</dbReference>
<dbReference type="NCBIfam" id="TIGR01494">
    <property type="entry name" value="ATPase_P-type"/>
    <property type="match status" value="1"/>
</dbReference>
<dbReference type="PROSITE" id="PS50846">
    <property type="entry name" value="HMA_2"/>
    <property type="match status" value="1"/>
</dbReference>
<accession>A0A974XCZ2</accession>
<dbReference type="InterPro" id="IPR023214">
    <property type="entry name" value="HAD_sf"/>
</dbReference>
<dbReference type="EC" id="7.2.2.21" evidence="9"/>
<dbReference type="InterPro" id="IPR023298">
    <property type="entry name" value="ATPase_P-typ_TM_dom_sf"/>
</dbReference>
<gene>
    <name evidence="13" type="primary">cadA</name>
    <name evidence="13" type="ORF">J0B03_06710</name>
</gene>
<evidence type="ECO:0000256" key="11">
    <source>
        <dbReference type="RuleBase" id="RU362081"/>
    </source>
</evidence>
<keyword evidence="7 11" id="KW-1133">Transmembrane helix</keyword>
<dbReference type="NCBIfam" id="TIGR01525">
    <property type="entry name" value="ATPase-IB_hvy"/>
    <property type="match status" value="1"/>
</dbReference>
<dbReference type="KEGG" id="alka:J0B03_06710"/>
<dbReference type="Proteomes" id="UP000663499">
    <property type="component" value="Chromosome"/>
</dbReference>
<comment type="subcellular location">
    <subcellularLocation>
        <location evidence="11">Cell membrane</location>
    </subcellularLocation>
    <subcellularLocation>
        <location evidence="1">Membrane</location>
        <topology evidence="1">Multi-pass membrane protein</topology>
    </subcellularLocation>
</comment>
<keyword evidence="6 11" id="KW-0067">ATP-binding</keyword>
<evidence type="ECO:0000256" key="7">
    <source>
        <dbReference type="ARBA" id="ARBA00022989"/>
    </source>
</evidence>
<dbReference type="CDD" id="cd00371">
    <property type="entry name" value="HMA"/>
    <property type="match status" value="1"/>
</dbReference>
<dbReference type="GO" id="GO:0005886">
    <property type="term" value="C:plasma membrane"/>
    <property type="evidence" value="ECO:0007669"/>
    <property type="project" value="UniProtKB-SubCell"/>
</dbReference>
<dbReference type="InterPro" id="IPR018303">
    <property type="entry name" value="ATPase_P-typ_P_site"/>
</dbReference>
<evidence type="ECO:0000256" key="5">
    <source>
        <dbReference type="ARBA" id="ARBA00022741"/>
    </source>
</evidence>
<feature type="transmembrane region" description="Helical" evidence="11">
    <location>
        <begin position="367"/>
        <end position="388"/>
    </location>
</feature>
<evidence type="ECO:0000256" key="4">
    <source>
        <dbReference type="ARBA" id="ARBA00022692"/>
    </source>
</evidence>
<dbReference type="SUPFAM" id="SSF56784">
    <property type="entry name" value="HAD-like"/>
    <property type="match status" value="1"/>
</dbReference>
<dbReference type="PRINTS" id="PR00119">
    <property type="entry name" value="CATATPASE"/>
</dbReference>
<dbReference type="GO" id="GO:0005524">
    <property type="term" value="F:ATP binding"/>
    <property type="evidence" value="ECO:0007669"/>
    <property type="project" value="UniProtKB-UniRule"/>
</dbReference>
<dbReference type="EMBL" id="CP071444">
    <property type="protein sequence ID" value="QSX07529.1"/>
    <property type="molecule type" value="Genomic_DNA"/>
</dbReference>
<evidence type="ECO:0000256" key="6">
    <source>
        <dbReference type="ARBA" id="ARBA00022840"/>
    </source>
</evidence>
<dbReference type="GO" id="GO:0016887">
    <property type="term" value="F:ATP hydrolysis activity"/>
    <property type="evidence" value="ECO:0007669"/>
    <property type="project" value="InterPro"/>
</dbReference>
<evidence type="ECO:0000313" key="13">
    <source>
        <dbReference type="EMBL" id="QSX07529.1"/>
    </source>
</evidence>
<name>A0A974XCZ2_9FIRM</name>
<keyword evidence="14" id="KW-1185">Reference proteome</keyword>
<evidence type="ECO:0000256" key="2">
    <source>
        <dbReference type="ARBA" id="ARBA00006024"/>
    </source>
</evidence>
<keyword evidence="11" id="KW-0479">Metal-binding</keyword>
<evidence type="ECO:0000256" key="9">
    <source>
        <dbReference type="ARBA" id="ARBA00039103"/>
    </source>
</evidence>
<dbReference type="PRINTS" id="PR00941">
    <property type="entry name" value="CDATPASE"/>
</dbReference>
<keyword evidence="11" id="KW-1003">Cell membrane</keyword>
<protein>
    <recommendedName>
        <fullName evidence="9">Cd(2+)-exporting ATPase</fullName>
        <ecNumber evidence="9">7.2.2.21</ecNumber>
    </recommendedName>
</protein>
<dbReference type="PANTHER" id="PTHR48085">
    <property type="entry name" value="CADMIUM/ZINC-TRANSPORTING ATPASE HMA2-RELATED"/>
    <property type="match status" value="1"/>
</dbReference>
<dbReference type="InterPro" id="IPR051014">
    <property type="entry name" value="Cation_Transport_ATPase_IB"/>
</dbReference>